<evidence type="ECO:0000313" key="19">
    <source>
        <dbReference type="Proteomes" id="UP000257479"/>
    </source>
</evidence>
<evidence type="ECO:0000256" key="3">
    <source>
        <dbReference type="ARBA" id="ARBA00013168"/>
    </source>
</evidence>
<keyword evidence="8" id="KW-0547">Nucleotide-binding</keyword>
<gene>
    <name evidence="18" type="ORF">DCP95_07780</name>
</gene>
<dbReference type="GO" id="GO:0005829">
    <property type="term" value="C:cytosol"/>
    <property type="evidence" value="ECO:0007669"/>
    <property type="project" value="TreeGrafter"/>
</dbReference>
<evidence type="ECO:0000256" key="11">
    <source>
        <dbReference type="ARBA" id="ARBA00022884"/>
    </source>
</evidence>
<dbReference type="Gene3D" id="2.40.30.130">
    <property type="match status" value="1"/>
</dbReference>
<dbReference type="NCBIfam" id="TIGR00344">
    <property type="entry name" value="alaS"/>
    <property type="match status" value="1"/>
</dbReference>
<evidence type="ECO:0000256" key="1">
    <source>
        <dbReference type="ARBA" id="ARBA00001947"/>
    </source>
</evidence>
<dbReference type="SMART" id="SM00863">
    <property type="entry name" value="tRNA_SAD"/>
    <property type="match status" value="1"/>
</dbReference>
<evidence type="ECO:0000256" key="5">
    <source>
        <dbReference type="ARBA" id="ARBA00022555"/>
    </source>
</evidence>
<dbReference type="GO" id="GO:0046872">
    <property type="term" value="F:metal ion binding"/>
    <property type="evidence" value="ECO:0007669"/>
    <property type="project" value="UniProtKB-KW"/>
</dbReference>
<dbReference type="PROSITE" id="PS50860">
    <property type="entry name" value="AA_TRNA_LIGASE_II_ALA"/>
    <property type="match status" value="1"/>
</dbReference>
<dbReference type="InterPro" id="IPR018162">
    <property type="entry name" value="Ala-tRNA-ligase_IIc_anticod-bd"/>
</dbReference>
<evidence type="ECO:0000256" key="10">
    <source>
        <dbReference type="ARBA" id="ARBA00022840"/>
    </source>
</evidence>
<dbReference type="PRINTS" id="PR00980">
    <property type="entry name" value="TRNASYNTHALA"/>
</dbReference>
<feature type="non-terminal residue" evidence="18">
    <location>
        <position position="705"/>
    </location>
</feature>
<dbReference type="PANTHER" id="PTHR11777:SF9">
    <property type="entry name" value="ALANINE--TRNA LIGASE, CYTOPLASMIC"/>
    <property type="match status" value="1"/>
</dbReference>
<dbReference type="FunFam" id="3.30.54.20:FF:000001">
    <property type="entry name" value="Alanine--tRNA ligase"/>
    <property type="match status" value="1"/>
</dbReference>
<dbReference type="InterPro" id="IPR045864">
    <property type="entry name" value="aa-tRNA-synth_II/BPL/LPL"/>
</dbReference>
<accession>A0A3C1KCR4</accession>
<dbReference type="AlphaFoldDB" id="A0A3C1KCR4"/>
<dbReference type="EMBL" id="DMNG01000133">
    <property type="protein sequence ID" value="HAN24457.1"/>
    <property type="molecule type" value="Genomic_DNA"/>
</dbReference>
<reference evidence="18 19" key="1">
    <citation type="journal article" date="2018" name="Nat. Biotechnol.">
        <title>A standardized bacterial taxonomy based on genome phylogeny substantially revises the tree of life.</title>
        <authorList>
            <person name="Parks D.H."/>
            <person name="Chuvochina M."/>
            <person name="Waite D.W."/>
            <person name="Rinke C."/>
            <person name="Skarshewski A."/>
            <person name="Chaumeil P.A."/>
            <person name="Hugenholtz P."/>
        </authorList>
    </citation>
    <scope>NUCLEOTIDE SEQUENCE [LARGE SCALE GENOMIC DNA]</scope>
    <source>
        <strain evidence="18">UBA9152</strain>
    </source>
</reference>
<evidence type="ECO:0000313" key="18">
    <source>
        <dbReference type="EMBL" id="HAN24457.1"/>
    </source>
</evidence>
<evidence type="ECO:0000256" key="8">
    <source>
        <dbReference type="ARBA" id="ARBA00022741"/>
    </source>
</evidence>
<dbReference type="InterPro" id="IPR012947">
    <property type="entry name" value="tRNA_SAD"/>
</dbReference>
<name>A0A3C1KCR4_9MICO</name>
<dbReference type="Gene3D" id="3.30.980.10">
    <property type="entry name" value="Threonyl-trna Synthetase, Chain A, domain 2"/>
    <property type="match status" value="1"/>
</dbReference>
<keyword evidence="13" id="KW-0030">Aminoacyl-tRNA synthetase</keyword>
<evidence type="ECO:0000256" key="16">
    <source>
        <dbReference type="NCBIfam" id="TIGR00344"/>
    </source>
</evidence>
<evidence type="ECO:0000259" key="17">
    <source>
        <dbReference type="PROSITE" id="PS50860"/>
    </source>
</evidence>
<dbReference type="InterPro" id="IPR023033">
    <property type="entry name" value="Ala_tRNA_ligase_euk/bac"/>
</dbReference>
<evidence type="ECO:0000256" key="4">
    <source>
        <dbReference type="ARBA" id="ARBA00017959"/>
    </source>
</evidence>
<dbReference type="GO" id="GO:0000049">
    <property type="term" value="F:tRNA binding"/>
    <property type="evidence" value="ECO:0007669"/>
    <property type="project" value="UniProtKB-KW"/>
</dbReference>
<dbReference type="Pfam" id="PF01411">
    <property type="entry name" value="tRNA-synt_2c"/>
    <property type="match status" value="1"/>
</dbReference>
<dbReference type="EC" id="6.1.1.7" evidence="3 16"/>
<evidence type="ECO:0000256" key="2">
    <source>
        <dbReference type="ARBA" id="ARBA00008226"/>
    </source>
</evidence>
<evidence type="ECO:0000256" key="9">
    <source>
        <dbReference type="ARBA" id="ARBA00022833"/>
    </source>
</evidence>
<dbReference type="GO" id="GO:0006419">
    <property type="term" value="P:alanyl-tRNA aminoacylation"/>
    <property type="evidence" value="ECO:0007669"/>
    <property type="project" value="UniProtKB-UniRule"/>
</dbReference>
<dbReference type="GO" id="GO:0002161">
    <property type="term" value="F:aminoacyl-tRNA deacylase activity"/>
    <property type="evidence" value="ECO:0007669"/>
    <property type="project" value="TreeGrafter"/>
</dbReference>
<dbReference type="InterPro" id="IPR018164">
    <property type="entry name" value="Ala-tRNA-synth_IIc_N"/>
</dbReference>
<comment type="catalytic activity">
    <reaction evidence="15">
        <text>tRNA(Ala) + L-alanine + ATP = L-alanyl-tRNA(Ala) + AMP + diphosphate</text>
        <dbReference type="Rhea" id="RHEA:12540"/>
        <dbReference type="Rhea" id="RHEA-COMP:9657"/>
        <dbReference type="Rhea" id="RHEA-COMP:9923"/>
        <dbReference type="ChEBI" id="CHEBI:30616"/>
        <dbReference type="ChEBI" id="CHEBI:33019"/>
        <dbReference type="ChEBI" id="CHEBI:57972"/>
        <dbReference type="ChEBI" id="CHEBI:78442"/>
        <dbReference type="ChEBI" id="CHEBI:78497"/>
        <dbReference type="ChEBI" id="CHEBI:456215"/>
        <dbReference type="EC" id="6.1.1.7"/>
    </reaction>
</comment>
<dbReference type="Gene3D" id="3.30.930.10">
    <property type="entry name" value="Bira Bifunctional Protein, Domain 2"/>
    <property type="match status" value="1"/>
</dbReference>
<dbReference type="InterPro" id="IPR018163">
    <property type="entry name" value="Thr/Ala-tRNA-synth_IIc_edit"/>
</dbReference>
<keyword evidence="5" id="KW-0820">tRNA-binding</keyword>
<comment type="similarity">
    <text evidence="2">Belongs to the class-II aminoacyl-tRNA synthetase family.</text>
</comment>
<evidence type="ECO:0000256" key="14">
    <source>
        <dbReference type="ARBA" id="ARBA00024779"/>
    </source>
</evidence>
<dbReference type="InterPro" id="IPR002318">
    <property type="entry name" value="Ala-tRNA-lgiase_IIc"/>
</dbReference>
<evidence type="ECO:0000256" key="6">
    <source>
        <dbReference type="ARBA" id="ARBA00022598"/>
    </source>
</evidence>
<keyword evidence="6 18" id="KW-0436">Ligase</keyword>
<keyword evidence="10" id="KW-0067">ATP-binding</keyword>
<dbReference type="GO" id="GO:0004813">
    <property type="term" value="F:alanine-tRNA ligase activity"/>
    <property type="evidence" value="ECO:0007669"/>
    <property type="project" value="UniProtKB-UniRule"/>
</dbReference>
<dbReference type="CDD" id="cd00673">
    <property type="entry name" value="AlaRS_core"/>
    <property type="match status" value="1"/>
</dbReference>
<dbReference type="Gene3D" id="3.30.54.20">
    <property type="match status" value="1"/>
</dbReference>
<dbReference type="Pfam" id="PF07973">
    <property type="entry name" value="tRNA_SAD"/>
    <property type="match status" value="1"/>
</dbReference>
<dbReference type="Proteomes" id="UP000257479">
    <property type="component" value="Unassembled WGS sequence"/>
</dbReference>
<keyword evidence="9" id="KW-0862">Zinc</keyword>
<dbReference type="SUPFAM" id="SSF55186">
    <property type="entry name" value="ThrRS/AlaRS common domain"/>
    <property type="match status" value="1"/>
</dbReference>
<evidence type="ECO:0000256" key="7">
    <source>
        <dbReference type="ARBA" id="ARBA00022723"/>
    </source>
</evidence>
<sequence>MKTAEIAQRYLDYFERNGHTIVPSASLVSDDPSILFTIAGMVPFIPYLNGTVPPPYPRAADVQKCIRTNDIEEVGKTARHGTFFQMLGNWSFGDYFKEGAIGYAWELLTSSEADGGLGFDERDLWVTVYEDDDEAASLWKKIAGLPEERIQRFGAEDNYWSTGQPGPAGPCSEIYFDRGPKYGRDGGPAVDDSRFTEIWNLVFMQYAITNVRSKTEFDVVGELPKKNIDTGMGLERVAFIKQGVDNMYETDQVRPVLDRAVALSGRPYGAVHEDDVRYRVIADHIRSSLMLLSDGVTPSNEGRGYILRRLMRRSIRAMRLLGVDAPTFPELFSASRDAMKSAYPVVDEDWARISQYAFAEEETFLRTLASGSTILDLAVTQTKDAGGSELAGSEAFLLHDTYGFPIDLTLEIAEEAGITVDRDGFDTLMREQKARAKADAKSRKRVLADVSVYGDFRAKGETVFTGYTDLETESSVLGILVDGVPTDRATEGQIAEVILRETALYAESGGQVADKGVIVGPGYELEVLDVQKPVPGLVSHTVEVTRGDVGLGAPATSVVDRANRRAARQAHSATHLVHAALRDTLGKTATQAGSLNRAGYMRFDFSWSQALSAETRTEIEEIANNAIYDNLEVTTRVLPLADAKELGAMALFGEKYGETVRMVDIGGPWSRELCAGTHVATSAEIGLISLVSESSVGASNRRVEA</sequence>
<comment type="function">
    <text evidence="14">Catalyzes the attachment of alanine to tRNA(Ala) in a two-step reaction: alanine is first activated by ATP to form Ala-AMP and then transferred to the acceptor end of tRNA(Ala). Also edits incorrectly charged Ser-tRNA(Ala) and Gly-tRNA(Ala) via its editing domain.</text>
</comment>
<feature type="domain" description="Alanyl-transfer RNA synthetases family profile" evidence="17">
    <location>
        <begin position="1"/>
        <end position="705"/>
    </location>
</feature>
<evidence type="ECO:0000256" key="12">
    <source>
        <dbReference type="ARBA" id="ARBA00022917"/>
    </source>
</evidence>
<dbReference type="InterPro" id="IPR050058">
    <property type="entry name" value="Ala-tRNA_ligase"/>
</dbReference>
<comment type="cofactor">
    <cofactor evidence="1">
        <name>Zn(2+)</name>
        <dbReference type="ChEBI" id="CHEBI:29105"/>
    </cofactor>
</comment>
<keyword evidence="12" id="KW-0648">Protein biosynthesis</keyword>
<organism evidence="18 19">
    <name type="scientific">Microbacterium ginsengisoli</name>
    <dbReference type="NCBI Taxonomy" id="400772"/>
    <lineage>
        <taxon>Bacteria</taxon>
        <taxon>Bacillati</taxon>
        <taxon>Actinomycetota</taxon>
        <taxon>Actinomycetes</taxon>
        <taxon>Micrococcales</taxon>
        <taxon>Microbacteriaceae</taxon>
        <taxon>Microbacterium</taxon>
    </lineage>
</organism>
<comment type="caution">
    <text evidence="18">The sequence shown here is derived from an EMBL/GenBank/DDBJ whole genome shotgun (WGS) entry which is preliminary data.</text>
</comment>
<dbReference type="FunFam" id="3.30.930.10:FF:000004">
    <property type="entry name" value="Alanine--tRNA ligase"/>
    <property type="match status" value="1"/>
</dbReference>
<dbReference type="InterPro" id="IPR018165">
    <property type="entry name" value="Ala-tRNA-synth_IIc_core"/>
</dbReference>
<dbReference type="GO" id="GO:0005524">
    <property type="term" value="F:ATP binding"/>
    <property type="evidence" value="ECO:0007669"/>
    <property type="project" value="UniProtKB-KW"/>
</dbReference>
<keyword evidence="11" id="KW-0694">RNA-binding</keyword>
<proteinExistence type="inferred from homology"/>
<evidence type="ECO:0000256" key="13">
    <source>
        <dbReference type="ARBA" id="ARBA00023146"/>
    </source>
</evidence>
<dbReference type="FunFam" id="3.30.980.10:FF:000004">
    <property type="entry name" value="Alanine--tRNA ligase, cytoplasmic"/>
    <property type="match status" value="1"/>
</dbReference>
<keyword evidence="7" id="KW-0479">Metal-binding</keyword>
<evidence type="ECO:0000256" key="15">
    <source>
        <dbReference type="ARBA" id="ARBA00048300"/>
    </source>
</evidence>
<dbReference type="SUPFAM" id="SSF50447">
    <property type="entry name" value="Translation proteins"/>
    <property type="match status" value="1"/>
</dbReference>
<dbReference type="HAMAP" id="MF_00036_B">
    <property type="entry name" value="Ala_tRNA_synth_B"/>
    <property type="match status" value="1"/>
</dbReference>
<protein>
    <recommendedName>
        <fullName evidence="4 16">Alanine--tRNA ligase</fullName>
        <ecNumber evidence="3 16">6.1.1.7</ecNumber>
    </recommendedName>
</protein>
<dbReference type="InterPro" id="IPR009000">
    <property type="entry name" value="Transl_B-barrel_sf"/>
</dbReference>
<dbReference type="SUPFAM" id="SSF101353">
    <property type="entry name" value="Putative anticodon-binding domain of alanyl-tRNA synthetase (AlaRS)"/>
    <property type="match status" value="1"/>
</dbReference>
<dbReference type="PANTHER" id="PTHR11777">
    <property type="entry name" value="ALANYL-TRNA SYNTHETASE"/>
    <property type="match status" value="1"/>
</dbReference>
<dbReference type="SUPFAM" id="SSF55681">
    <property type="entry name" value="Class II aaRS and biotin synthetases"/>
    <property type="match status" value="1"/>
</dbReference>